<reference evidence="1" key="2">
    <citation type="journal article" date="2015" name="Fish Shellfish Immunol.">
        <title>Early steps in the European eel (Anguilla anguilla)-Vibrio vulnificus interaction in the gills: Role of the RtxA13 toxin.</title>
        <authorList>
            <person name="Callol A."/>
            <person name="Pajuelo D."/>
            <person name="Ebbesson L."/>
            <person name="Teles M."/>
            <person name="MacKenzie S."/>
            <person name="Amaro C."/>
        </authorList>
    </citation>
    <scope>NUCLEOTIDE SEQUENCE</scope>
</reference>
<sequence length="117" mass="13308">MLCAVSVLTVRPCPVWVSIEVTWDRVPFAFTALCPCPGTRKRSVFIDLCWSLSFWTSVFPVQLLRSFARLNNSVYCRWFMDVLSNCPKSKPADIKGVFHFGITEVILWSLPDCICVA</sequence>
<proteinExistence type="predicted"/>
<protein>
    <submittedName>
        <fullName evidence="1">Uncharacterized protein</fullName>
    </submittedName>
</protein>
<dbReference type="AlphaFoldDB" id="A0A0E9WQ73"/>
<evidence type="ECO:0000313" key="1">
    <source>
        <dbReference type="EMBL" id="JAH91613.1"/>
    </source>
</evidence>
<dbReference type="EMBL" id="GBXM01016964">
    <property type="protein sequence ID" value="JAH91613.1"/>
    <property type="molecule type" value="Transcribed_RNA"/>
</dbReference>
<accession>A0A0E9WQ73</accession>
<name>A0A0E9WQ73_ANGAN</name>
<reference evidence="1" key="1">
    <citation type="submission" date="2014-11" db="EMBL/GenBank/DDBJ databases">
        <authorList>
            <person name="Amaro Gonzalez C."/>
        </authorList>
    </citation>
    <scope>NUCLEOTIDE SEQUENCE</scope>
</reference>
<organism evidence="1">
    <name type="scientific">Anguilla anguilla</name>
    <name type="common">European freshwater eel</name>
    <name type="synonym">Muraena anguilla</name>
    <dbReference type="NCBI Taxonomy" id="7936"/>
    <lineage>
        <taxon>Eukaryota</taxon>
        <taxon>Metazoa</taxon>
        <taxon>Chordata</taxon>
        <taxon>Craniata</taxon>
        <taxon>Vertebrata</taxon>
        <taxon>Euteleostomi</taxon>
        <taxon>Actinopterygii</taxon>
        <taxon>Neopterygii</taxon>
        <taxon>Teleostei</taxon>
        <taxon>Anguilliformes</taxon>
        <taxon>Anguillidae</taxon>
        <taxon>Anguilla</taxon>
    </lineage>
</organism>